<dbReference type="PRINTS" id="PR00035">
    <property type="entry name" value="HTHGNTR"/>
</dbReference>
<accession>A0A1H8FA85</accession>
<protein>
    <submittedName>
        <fullName evidence="7">GntR family transcriptional regulator, transcriptional repressor for pyruvate dehydrogenase complex</fullName>
    </submittedName>
    <submittedName>
        <fullName evidence="6">L-lactate utilization operon repressor</fullName>
    </submittedName>
</protein>
<reference evidence="7 9" key="3">
    <citation type="submission" date="2016-10" db="EMBL/GenBank/DDBJ databases">
        <authorList>
            <person name="Varghese N."/>
            <person name="Submissions S."/>
        </authorList>
    </citation>
    <scope>NUCLEOTIDE SEQUENCE [LARGE SCALE GENOMIC DNA]</scope>
    <source>
        <strain evidence="7 9">CGMCC 1.7071</strain>
    </source>
</reference>
<dbReference type="Proteomes" id="UP000198939">
    <property type="component" value="Unassembled WGS sequence"/>
</dbReference>
<dbReference type="GO" id="GO:0003677">
    <property type="term" value="F:DNA binding"/>
    <property type="evidence" value="ECO:0007669"/>
    <property type="project" value="UniProtKB-KW"/>
</dbReference>
<gene>
    <name evidence="6" type="primary">lutR_1</name>
    <name evidence="6" type="ORF">RTCCBAU85039_0214</name>
    <name evidence="7" type="ORF">SAMN05216228_1003218</name>
</gene>
<dbReference type="Gene3D" id="1.20.120.530">
    <property type="entry name" value="GntR ligand-binding domain-like"/>
    <property type="match status" value="1"/>
</dbReference>
<feature type="compositionally biased region" description="Basic and acidic residues" evidence="4">
    <location>
        <begin position="1"/>
        <end position="10"/>
    </location>
</feature>
<dbReference type="GO" id="GO:0003700">
    <property type="term" value="F:DNA-binding transcription factor activity"/>
    <property type="evidence" value="ECO:0007669"/>
    <property type="project" value="InterPro"/>
</dbReference>
<name>A0A1H8FA85_9HYPH</name>
<dbReference type="PANTHER" id="PTHR43537">
    <property type="entry name" value="TRANSCRIPTIONAL REGULATOR, GNTR FAMILY"/>
    <property type="match status" value="1"/>
</dbReference>
<evidence type="ECO:0000313" key="9">
    <source>
        <dbReference type="Proteomes" id="UP000198939"/>
    </source>
</evidence>
<dbReference type="EMBL" id="FNXB01000001">
    <property type="protein sequence ID" value="SEH40856.1"/>
    <property type="molecule type" value="Genomic_DNA"/>
</dbReference>
<dbReference type="Pfam" id="PF00392">
    <property type="entry name" value="GntR"/>
    <property type="match status" value="1"/>
</dbReference>
<dbReference type="SMART" id="SM00345">
    <property type="entry name" value="HTH_GNTR"/>
    <property type="match status" value="1"/>
</dbReference>
<keyword evidence="3" id="KW-0804">Transcription</keyword>
<evidence type="ECO:0000256" key="3">
    <source>
        <dbReference type="ARBA" id="ARBA00023163"/>
    </source>
</evidence>
<dbReference type="Proteomes" id="UP000183063">
    <property type="component" value="Unassembled WGS sequence"/>
</dbReference>
<dbReference type="Gene3D" id="1.10.10.10">
    <property type="entry name" value="Winged helix-like DNA-binding domain superfamily/Winged helix DNA-binding domain"/>
    <property type="match status" value="1"/>
</dbReference>
<dbReference type="InterPro" id="IPR008920">
    <property type="entry name" value="TF_FadR/GntR_C"/>
</dbReference>
<evidence type="ECO:0000313" key="6">
    <source>
        <dbReference type="EMBL" id="SEH40856.1"/>
    </source>
</evidence>
<sequence length="261" mass="28650">MPTGRMKVDEANGVSANAQAAPATKPERGKAVKLVDRVFDQLQERIRSGNYPPDSRLPGEHELASMLGVSRPIVRDALARLRDQGIVYARQGAGTFVGAHGSPTTQLSYSPVKTIADIQRCYEFRLTIEPAAAYFAAKRRDEAAIQKIAAALADLREATSHQLHRTDADFTFHRAVTEAANNHYYTASIDALKAHIAVGMHLHGLSLLGPRQGLEQVYEEHNKIYLAIVEGRAEDARALMKAHLEGSQSRLFEGRALDLSM</sequence>
<evidence type="ECO:0000256" key="4">
    <source>
        <dbReference type="SAM" id="MobiDB-lite"/>
    </source>
</evidence>
<keyword evidence="7" id="KW-0670">Pyruvate</keyword>
<dbReference type="STRING" id="501024.RTCCBAU85039_0214"/>
<proteinExistence type="predicted"/>
<dbReference type="PANTHER" id="PTHR43537:SF5">
    <property type="entry name" value="UXU OPERON TRANSCRIPTIONAL REGULATOR"/>
    <property type="match status" value="1"/>
</dbReference>
<dbReference type="SUPFAM" id="SSF48008">
    <property type="entry name" value="GntR ligand-binding domain-like"/>
    <property type="match status" value="1"/>
</dbReference>
<evidence type="ECO:0000256" key="1">
    <source>
        <dbReference type="ARBA" id="ARBA00023015"/>
    </source>
</evidence>
<dbReference type="Pfam" id="PF07729">
    <property type="entry name" value="FCD"/>
    <property type="match status" value="1"/>
</dbReference>
<evidence type="ECO:0000259" key="5">
    <source>
        <dbReference type="PROSITE" id="PS50949"/>
    </source>
</evidence>
<dbReference type="AlphaFoldDB" id="A0A1H8FA85"/>
<evidence type="ECO:0000313" key="8">
    <source>
        <dbReference type="Proteomes" id="UP000183063"/>
    </source>
</evidence>
<dbReference type="CDD" id="cd07377">
    <property type="entry name" value="WHTH_GntR"/>
    <property type="match status" value="1"/>
</dbReference>
<feature type="region of interest" description="Disordered" evidence="4">
    <location>
        <begin position="1"/>
        <end position="29"/>
    </location>
</feature>
<keyword evidence="9" id="KW-1185">Reference proteome</keyword>
<reference evidence="6" key="2">
    <citation type="submission" date="2016-10" db="EMBL/GenBank/DDBJ databases">
        <authorList>
            <person name="de Groot N.N."/>
        </authorList>
    </citation>
    <scope>NUCLEOTIDE SEQUENCE [LARGE SCALE GENOMIC DNA]</scope>
    <source>
        <strain evidence="6">CCBAU85039</strain>
    </source>
</reference>
<evidence type="ECO:0000313" key="7">
    <source>
        <dbReference type="EMBL" id="SEN28127.1"/>
    </source>
</evidence>
<evidence type="ECO:0000256" key="2">
    <source>
        <dbReference type="ARBA" id="ARBA00023125"/>
    </source>
</evidence>
<organism evidence="6 8">
    <name type="scientific">Rhizobium tibeticum</name>
    <dbReference type="NCBI Taxonomy" id="501024"/>
    <lineage>
        <taxon>Bacteria</taxon>
        <taxon>Pseudomonadati</taxon>
        <taxon>Pseudomonadota</taxon>
        <taxon>Alphaproteobacteria</taxon>
        <taxon>Hyphomicrobiales</taxon>
        <taxon>Rhizobiaceae</taxon>
        <taxon>Rhizobium/Agrobacterium group</taxon>
        <taxon>Rhizobium</taxon>
    </lineage>
</organism>
<dbReference type="InterPro" id="IPR036388">
    <property type="entry name" value="WH-like_DNA-bd_sf"/>
</dbReference>
<keyword evidence="2" id="KW-0238">DNA-binding</keyword>
<feature type="domain" description="HTH gntR-type" evidence="5">
    <location>
        <begin position="32"/>
        <end position="100"/>
    </location>
</feature>
<dbReference type="InterPro" id="IPR036390">
    <property type="entry name" value="WH_DNA-bd_sf"/>
</dbReference>
<dbReference type="SMART" id="SM00895">
    <property type="entry name" value="FCD"/>
    <property type="match status" value="1"/>
</dbReference>
<dbReference type="SUPFAM" id="SSF46785">
    <property type="entry name" value="Winged helix' DNA-binding domain"/>
    <property type="match status" value="1"/>
</dbReference>
<reference evidence="8" key="1">
    <citation type="submission" date="2016-10" db="EMBL/GenBank/DDBJ databases">
        <authorList>
            <person name="Wibberg D."/>
        </authorList>
    </citation>
    <scope>NUCLEOTIDE SEQUENCE [LARGE SCALE GENOMIC DNA]</scope>
</reference>
<keyword evidence="1" id="KW-0805">Transcription regulation</keyword>
<dbReference type="InterPro" id="IPR011711">
    <property type="entry name" value="GntR_C"/>
</dbReference>
<dbReference type="PROSITE" id="PS50949">
    <property type="entry name" value="HTH_GNTR"/>
    <property type="match status" value="1"/>
</dbReference>
<dbReference type="EMBL" id="FOCV01000003">
    <property type="protein sequence ID" value="SEN28127.1"/>
    <property type="molecule type" value="Genomic_DNA"/>
</dbReference>
<dbReference type="InterPro" id="IPR000524">
    <property type="entry name" value="Tscrpt_reg_HTH_GntR"/>
</dbReference>